<organism evidence="1 2">
    <name type="scientific">Melastoma candidum</name>
    <dbReference type="NCBI Taxonomy" id="119954"/>
    <lineage>
        <taxon>Eukaryota</taxon>
        <taxon>Viridiplantae</taxon>
        <taxon>Streptophyta</taxon>
        <taxon>Embryophyta</taxon>
        <taxon>Tracheophyta</taxon>
        <taxon>Spermatophyta</taxon>
        <taxon>Magnoliopsida</taxon>
        <taxon>eudicotyledons</taxon>
        <taxon>Gunneridae</taxon>
        <taxon>Pentapetalae</taxon>
        <taxon>rosids</taxon>
        <taxon>malvids</taxon>
        <taxon>Myrtales</taxon>
        <taxon>Melastomataceae</taxon>
        <taxon>Melastomatoideae</taxon>
        <taxon>Melastomateae</taxon>
        <taxon>Melastoma</taxon>
    </lineage>
</organism>
<evidence type="ECO:0000313" key="1">
    <source>
        <dbReference type="EMBL" id="KAI4310828.1"/>
    </source>
</evidence>
<name>A0ACB9LHX1_9MYRT</name>
<sequence length="107" mass="12230">MPRRGKRRDEGPSDSDSDRPPPPKKKAVRKQRDDEDDSDAVVICELSKKRRVRVRNWQGSVFVDIREFYLKDGKSLPGKKGISLSVDQWKILVDHIPDIDKAFAADA</sequence>
<evidence type="ECO:0000313" key="2">
    <source>
        <dbReference type="Proteomes" id="UP001057402"/>
    </source>
</evidence>
<dbReference type="EMBL" id="CM042890">
    <property type="protein sequence ID" value="KAI4310828.1"/>
    <property type="molecule type" value="Genomic_DNA"/>
</dbReference>
<protein>
    <submittedName>
        <fullName evidence="1">Uncharacterized protein</fullName>
    </submittedName>
</protein>
<reference evidence="2" key="1">
    <citation type="journal article" date="2023" name="Front. Plant Sci.">
        <title>Chromosomal-level genome assembly of Melastoma candidum provides insights into trichome evolution.</title>
        <authorList>
            <person name="Zhong Y."/>
            <person name="Wu W."/>
            <person name="Sun C."/>
            <person name="Zou P."/>
            <person name="Liu Y."/>
            <person name="Dai S."/>
            <person name="Zhou R."/>
        </authorList>
    </citation>
    <scope>NUCLEOTIDE SEQUENCE [LARGE SCALE GENOMIC DNA]</scope>
</reference>
<accession>A0ACB9LHX1</accession>
<gene>
    <name evidence="1" type="ORF">MLD38_035780</name>
</gene>
<proteinExistence type="predicted"/>
<comment type="caution">
    <text evidence="1">The sequence shown here is derived from an EMBL/GenBank/DDBJ whole genome shotgun (WGS) entry which is preliminary data.</text>
</comment>
<dbReference type="Proteomes" id="UP001057402">
    <property type="component" value="Chromosome 11"/>
</dbReference>
<keyword evidence="2" id="KW-1185">Reference proteome</keyword>